<dbReference type="RefSeq" id="WP_281286043.1">
    <property type="nucleotide sequence ID" value="NZ_BJXX01000171.1"/>
</dbReference>
<dbReference type="InterPro" id="IPR005624">
    <property type="entry name" value="PduO/GlcC-like"/>
</dbReference>
<evidence type="ECO:0000313" key="2">
    <source>
        <dbReference type="Proteomes" id="UP000321157"/>
    </source>
</evidence>
<dbReference type="InterPro" id="IPR052517">
    <property type="entry name" value="GlcG_carb_metab_protein"/>
</dbReference>
<name>A0A511VBK4_9BACL</name>
<proteinExistence type="predicted"/>
<dbReference type="Gene3D" id="3.30.450.150">
    <property type="entry name" value="Haem-degrading domain"/>
    <property type="match status" value="1"/>
</dbReference>
<sequence>MKVFYEKPVITQQIIMNMLDAACQKAEELGIKVNVSIADDGGNLKGFIRMDGAPLLSSEISQNKAYTAAAFGIATSEWYPMIQNEPSLLHGIVHTKRLTIFGGGVPVYIDQHLVGGIGVSGGSEQEDILCAESALAVLTGMLNG</sequence>
<accession>A0A511VBK4</accession>
<dbReference type="SUPFAM" id="SSF143744">
    <property type="entry name" value="GlcG-like"/>
    <property type="match status" value="1"/>
</dbReference>
<dbReference type="PANTHER" id="PTHR34309:SF1">
    <property type="entry name" value="PROTEIN GLCG"/>
    <property type="match status" value="1"/>
</dbReference>
<dbReference type="EMBL" id="BJXX01000171">
    <property type="protein sequence ID" value="GEN36209.1"/>
    <property type="molecule type" value="Genomic_DNA"/>
</dbReference>
<comment type="caution">
    <text evidence="1">The sequence shown here is derived from an EMBL/GenBank/DDBJ whole genome shotgun (WGS) entry which is preliminary data.</text>
</comment>
<keyword evidence="2" id="KW-1185">Reference proteome</keyword>
<dbReference type="Proteomes" id="UP000321157">
    <property type="component" value="Unassembled WGS sequence"/>
</dbReference>
<protein>
    <recommendedName>
        <fullName evidence="3">Cobalamin adenosyltransferase</fullName>
    </recommendedName>
</protein>
<reference evidence="1 2" key="1">
    <citation type="submission" date="2019-07" db="EMBL/GenBank/DDBJ databases">
        <title>Whole genome shotgun sequence of Aneurinibacillus danicus NBRC 102444.</title>
        <authorList>
            <person name="Hosoyama A."/>
            <person name="Uohara A."/>
            <person name="Ohji S."/>
            <person name="Ichikawa N."/>
        </authorList>
    </citation>
    <scope>NUCLEOTIDE SEQUENCE [LARGE SCALE GENOMIC DNA]</scope>
    <source>
        <strain evidence="1 2">NBRC 102444</strain>
    </source>
</reference>
<organism evidence="1 2">
    <name type="scientific">Aneurinibacillus danicus</name>
    <dbReference type="NCBI Taxonomy" id="267746"/>
    <lineage>
        <taxon>Bacteria</taxon>
        <taxon>Bacillati</taxon>
        <taxon>Bacillota</taxon>
        <taxon>Bacilli</taxon>
        <taxon>Bacillales</taxon>
        <taxon>Paenibacillaceae</taxon>
        <taxon>Aneurinibacillus group</taxon>
        <taxon>Aneurinibacillus</taxon>
    </lineage>
</organism>
<gene>
    <name evidence="1" type="ORF">ADA01nite_36690</name>
</gene>
<evidence type="ECO:0008006" key="3">
    <source>
        <dbReference type="Google" id="ProtNLM"/>
    </source>
</evidence>
<dbReference type="Pfam" id="PF03928">
    <property type="entry name" value="HbpS-like"/>
    <property type="match status" value="1"/>
</dbReference>
<dbReference type="AlphaFoldDB" id="A0A511VBK4"/>
<dbReference type="PANTHER" id="PTHR34309">
    <property type="entry name" value="SLR1406 PROTEIN"/>
    <property type="match status" value="1"/>
</dbReference>
<evidence type="ECO:0000313" key="1">
    <source>
        <dbReference type="EMBL" id="GEN36209.1"/>
    </source>
</evidence>
<dbReference type="InterPro" id="IPR038084">
    <property type="entry name" value="PduO/GlcC-like_sf"/>
</dbReference>